<protein>
    <recommendedName>
        <fullName evidence="4 17">NADH-ubiquinone oxidoreductase chain 2</fullName>
        <ecNumber evidence="3 17">7.1.1.2</ecNumber>
    </recommendedName>
</protein>
<dbReference type="PANTHER" id="PTHR46552">
    <property type="entry name" value="NADH-UBIQUINONE OXIDOREDUCTASE CHAIN 2"/>
    <property type="match status" value="1"/>
</dbReference>
<evidence type="ECO:0000313" key="20">
    <source>
        <dbReference type="EMBL" id="AAD51516.1"/>
    </source>
</evidence>
<reference evidence="20" key="1">
    <citation type="journal article" date="1999" name="Mol. Phylogenet. Evol.">
        <title>Molecular phylogenetics, tRNA evolution, and historical biogeography in anguid lizards and related taxonomic families.</title>
        <authorList>
            <person name="Macey J.R."/>
            <person name="Schulte J.A.II."/>
            <person name="Larson A."/>
            <person name="Tuniyev B.S."/>
            <person name="Orlov N."/>
            <person name="Papenfuss T.J."/>
        </authorList>
    </citation>
    <scope>NUCLEOTIDE SEQUENCE</scope>
</reference>
<proteinExistence type="inferred from homology"/>
<feature type="transmembrane region" description="Helical" evidence="17">
    <location>
        <begin position="201"/>
        <end position="222"/>
    </location>
</feature>
<gene>
    <name evidence="20" type="primary">ND2</name>
</gene>
<evidence type="ECO:0000256" key="4">
    <source>
        <dbReference type="ARBA" id="ARBA00021008"/>
    </source>
</evidence>
<dbReference type="InterPro" id="IPR001750">
    <property type="entry name" value="ND/Mrp_TM"/>
</dbReference>
<dbReference type="InterPro" id="IPR010933">
    <property type="entry name" value="NADH_DH_su2_C"/>
</dbReference>
<evidence type="ECO:0000256" key="7">
    <source>
        <dbReference type="ARBA" id="ARBA00022692"/>
    </source>
</evidence>
<evidence type="ECO:0000259" key="18">
    <source>
        <dbReference type="Pfam" id="PF00361"/>
    </source>
</evidence>
<dbReference type="GO" id="GO:0006120">
    <property type="term" value="P:mitochondrial electron transport, NADH to ubiquinone"/>
    <property type="evidence" value="ECO:0007669"/>
    <property type="project" value="InterPro"/>
</dbReference>
<dbReference type="AlphaFoldDB" id="Q9TG84"/>
<keyword evidence="13 17" id="KW-0830">Ubiquinone</keyword>
<evidence type="ECO:0000259" key="19">
    <source>
        <dbReference type="Pfam" id="PF06444"/>
    </source>
</evidence>
<comment type="catalytic activity">
    <reaction evidence="16 17">
        <text>a ubiquinone + NADH + 5 H(+)(in) = a ubiquinol + NAD(+) + 4 H(+)(out)</text>
        <dbReference type="Rhea" id="RHEA:29091"/>
        <dbReference type="Rhea" id="RHEA-COMP:9565"/>
        <dbReference type="Rhea" id="RHEA-COMP:9566"/>
        <dbReference type="ChEBI" id="CHEBI:15378"/>
        <dbReference type="ChEBI" id="CHEBI:16389"/>
        <dbReference type="ChEBI" id="CHEBI:17976"/>
        <dbReference type="ChEBI" id="CHEBI:57540"/>
        <dbReference type="ChEBI" id="CHEBI:57945"/>
        <dbReference type="EC" id="7.1.1.2"/>
    </reaction>
</comment>
<keyword evidence="15 17" id="KW-0472">Membrane</keyword>
<dbReference type="InterPro" id="IPR003917">
    <property type="entry name" value="NADH_UbQ_OxRdtase_chain2"/>
</dbReference>
<evidence type="ECO:0000256" key="14">
    <source>
        <dbReference type="ARBA" id="ARBA00023128"/>
    </source>
</evidence>
<evidence type="ECO:0000256" key="10">
    <source>
        <dbReference type="ARBA" id="ARBA00022982"/>
    </source>
</evidence>
<keyword evidence="6 17" id="KW-0679">Respiratory chain</keyword>
<evidence type="ECO:0000256" key="12">
    <source>
        <dbReference type="ARBA" id="ARBA00023027"/>
    </source>
</evidence>
<feature type="transmembrane region" description="Helical" evidence="17">
    <location>
        <begin position="178"/>
        <end position="195"/>
    </location>
</feature>
<dbReference type="GO" id="GO:0005743">
    <property type="term" value="C:mitochondrial inner membrane"/>
    <property type="evidence" value="ECO:0007669"/>
    <property type="project" value="UniProtKB-SubCell"/>
</dbReference>
<dbReference type="EC" id="7.1.1.2" evidence="3 17"/>
<dbReference type="Pfam" id="PF00361">
    <property type="entry name" value="Proton_antipo_M"/>
    <property type="match status" value="1"/>
</dbReference>
<feature type="transmembrane region" description="Helical" evidence="17">
    <location>
        <begin position="275"/>
        <end position="294"/>
    </location>
</feature>
<keyword evidence="8 17" id="KW-0999">Mitochondrion inner membrane</keyword>
<comment type="similarity">
    <text evidence="2 17">Belongs to the complex I subunit 2 family.</text>
</comment>
<organism evidence="20">
    <name type="scientific">Diploglossus pleii</name>
    <dbReference type="NCBI Taxonomy" id="102182"/>
    <lineage>
        <taxon>Eukaryota</taxon>
        <taxon>Metazoa</taxon>
        <taxon>Chordata</taxon>
        <taxon>Craniata</taxon>
        <taxon>Vertebrata</taxon>
        <taxon>Euteleostomi</taxon>
        <taxon>Lepidosauria</taxon>
        <taxon>Squamata</taxon>
        <taxon>Bifurcata</taxon>
        <taxon>Unidentata</taxon>
        <taxon>Episquamata</taxon>
        <taxon>Toxicofera</taxon>
        <taxon>Anguimorpha</taxon>
        <taxon>Diploglossidae</taxon>
        <taxon>Diploglossus</taxon>
    </lineage>
</organism>
<keyword evidence="10 17" id="KW-0249">Electron transport</keyword>
<feature type="transmembrane region" description="Helical" evidence="17">
    <location>
        <begin position="152"/>
        <end position="171"/>
    </location>
</feature>
<evidence type="ECO:0000256" key="13">
    <source>
        <dbReference type="ARBA" id="ARBA00023075"/>
    </source>
</evidence>
<keyword evidence="11 17" id="KW-1133">Transmembrane helix</keyword>
<feature type="domain" description="NADH:quinone oxidoreductase/Mrp antiporter transmembrane" evidence="18">
    <location>
        <begin position="23"/>
        <end position="288"/>
    </location>
</feature>
<feature type="transmembrane region" description="Helical" evidence="17">
    <location>
        <begin position="234"/>
        <end position="255"/>
    </location>
</feature>
<evidence type="ECO:0000256" key="17">
    <source>
        <dbReference type="RuleBase" id="RU003403"/>
    </source>
</evidence>
<evidence type="ECO:0000256" key="2">
    <source>
        <dbReference type="ARBA" id="ARBA00007012"/>
    </source>
</evidence>
<evidence type="ECO:0000256" key="11">
    <source>
        <dbReference type="ARBA" id="ARBA00022989"/>
    </source>
</evidence>
<comment type="subcellular location">
    <subcellularLocation>
        <location evidence="1 17">Mitochondrion inner membrane</location>
        <topology evidence="1 17">Multi-pass membrane protein</topology>
    </subcellularLocation>
</comment>
<feature type="domain" description="NADH dehydrogenase subunit 2 C-terminal" evidence="19">
    <location>
        <begin position="290"/>
        <end position="343"/>
    </location>
</feature>
<evidence type="ECO:0000256" key="3">
    <source>
        <dbReference type="ARBA" id="ARBA00012944"/>
    </source>
</evidence>
<name>Q9TG84_9SAUR</name>
<keyword evidence="14 17" id="KW-0496">Mitochondrion</keyword>
<geneLocation type="mitochondrion" evidence="20"/>
<keyword evidence="9 17" id="KW-1278">Translocase</keyword>
<keyword evidence="12 17" id="KW-0520">NAD</keyword>
<evidence type="ECO:0000256" key="16">
    <source>
        <dbReference type="ARBA" id="ARBA00049551"/>
    </source>
</evidence>
<dbReference type="PANTHER" id="PTHR46552:SF1">
    <property type="entry name" value="NADH-UBIQUINONE OXIDOREDUCTASE CHAIN 2"/>
    <property type="match status" value="1"/>
</dbReference>
<keyword evidence="7 17" id="KW-0812">Transmembrane</keyword>
<comment type="function">
    <text evidence="17">Core subunit of the mitochondrial membrane respiratory chain NADH dehydrogenase (Complex I) which catalyzes electron transfer from NADH through the respiratory chain, using ubiquinone as an electron acceptor. Essential for the catalytic activity and assembly of complex I.</text>
</comment>
<evidence type="ECO:0000256" key="9">
    <source>
        <dbReference type="ARBA" id="ARBA00022967"/>
    </source>
</evidence>
<dbReference type="GO" id="GO:0008137">
    <property type="term" value="F:NADH dehydrogenase (ubiquinone) activity"/>
    <property type="evidence" value="ECO:0007669"/>
    <property type="project" value="UniProtKB-EC"/>
</dbReference>
<evidence type="ECO:0000256" key="6">
    <source>
        <dbReference type="ARBA" id="ARBA00022660"/>
    </source>
</evidence>
<accession>Q9TG84</accession>
<evidence type="ECO:0000256" key="5">
    <source>
        <dbReference type="ARBA" id="ARBA00022448"/>
    </source>
</evidence>
<evidence type="ECO:0000256" key="15">
    <source>
        <dbReference type="ARBA" id="ARBA00023136"/>
    </source>
</evidence>
<evidence type="ECO:0000256" key="1">
    <source>
        <dbReference type="ARBA" id="ARBA00004448"/>
    </source>
</evidence>
<dbReference type="PRINTS" id="PR01436">
    <property type="entry name" value="NADHDHGNASE2"/>
</dbReference>
<dbReference type="EMBL" id="AF085609">
    <property type="protein sequence ID" value="AAD51516.1"/>
    <property type="molecule type" value="Genomic_DNA"/>
</dbReference>
<dbReference type="Pfam" id="PF06444">
    <property type="entry name" value="NADH_dehy_S2_C"/>
    <property type="match status" value="1"/>
</dbReference>
<keyword evidence="5" id="KW-0813">Transport</keyword>
<evidence type="ECO:0000256" key="8">
    <source>
        <dbReference type="ARBA" id="ARBA00022792"/>
    </source>
</evidence>
<sequence>MNPTITTILIFNLATGTIITMTSHHWLIAWLGLELNTLAILPIISKTHHPRATEAATKYFLTQAAASALILFASMINAKNTGQWNITQLENPLSQTLMSMALAMKLGLAPTHFWLPEVTQGTSLKTTLIIITWQKLAPMTLLYLTWDQISPTIMTTMGMLSVLIGGLGGLNQTQMRKVIAYSSIAHLGWMATIISKSNMLALLNVIIYITITTPLMLSLILLHTKTTLDLTTTWTTSPTLTTLLMITLLSLGGLPPLTGFIPKWLTMEELLTHNTTPTAIILAMTTLLSLFFYLRLTYSLAITMAPNSTKAPNKWRFKPTMNTTTKTTTMTMALLTLPLLPMMKP</sequence>
<dbReference type="InterPro" id="IPR050175">
    <property type="entry name" value="Complex_I_Subunit_2"/>
</dbReference>